<keyword evidence="3" id="KW-1185">Reference proteome</keyword>
<dbReference type="OrthoDB" id="884597at2"/>
<sequence>MLVTTLLVVGAQLLSGPVPTAPPASDTTRLVRGFMNQQFAWGTLVLRDGRRLQAYLPATTTGVDMMVPYYVLPPDAQPKSKPKLLAINKVKCMRVQGQYSELLTPDKNEMPRLAARRQAGAVELFLVQMTAPPLVATYLGSAPVLGAPATSAPGTAVASWYLRRGTGVPLLITPENFTSQVPAFLADDKELAAKVAAGAPGCRFADLEAIIQRYNQRPRR</sequence>
<comment type="caution">
    <text evidence="2">The sequence shown here is derived from an EMBL/GenBank/DDBJ whole genome shotgun (WGS) entry which is preliminary data.</text>
</comment>
<accession>A0A4Q5L6A1</accession>
<evidence type="ECO:0000313" key="3">
    <source>
        <dbReference type="Proteomes" id="UP000294155"/>
    </source>
</evidence>
<dbReference type="AlphaFoldDB" id="A0A4Q5L6A1"/>
<dbReference type="RefSeq" id="WP_129923141.1">
    <property type="nucleotide sequence ID" value="NZ_SEWE01000078.1"/>
</dbReference>
<evidence type="ECO:0000256" key="1">
    <source>
        <dbReference type="SAM" id="SignalP"/>
    </source>
</evidence>
<keyword evidence="1" id="KW-0732">Signal</keyword>
<name>A0A4Q5L6A1_9BACT</name>
<proteinExistence type="predicted"/>
<gene>
    <name evidence="2" type="ORF">EWM57_20340</name>
</gene>
<feature type="chain" id="PRO_5020719718" evidence="1">
    <location>
        <begin position="21"/>
        <end position="220"/>
    </location>
</feature>
<reference evidence="2 3" key="1">
    <citation type="submission" date="2019-02" db="EMBL/GenBank/DDBJ databases">
        <title>Bacterial novel species isolated from soil.</title>
        <authorList>
            <person name="Jung H.-Y."/>
        </authorList>
    </citation>
    <scope>NUCLEOTIDE SEQUENCE [LARGE SCALE GENOMIC DNA]</scope>
    <source>
        <strain evidence="2 3">1-3-3-3</strain>
    </source>
</reference>
<dbReference type="Proteomes" id="UP000294155">
    <property type="component" value="Unassembled WGS sequence"/>
</dbReference>
<dbReference type="EMBL" id="SEWE01000078">
    <property type="protein sequence ID" value="RYU74642.1"/>
    <property type="molecule type" value="Genomic_DNA"/>
</dbReference>
<protein>
    <submittedName>
        <fullName evidence="2">Uncharacterized protein</fullName>
    </submittedName>
</protein>
<feature type="signal peptide" evidence="1">
    <location>
        <begin position="1"/>
        <end position="20"/>
    </location>
</feature>
<evidence type="ECO:0000313" key="2">
    <source>
        <dbReference type="EMBL" id="RYU74642.1"/>
    </source>
</evidence>
<organism evidence="2 3">
    <name type="scientific">Hymenobacter persicinus</name>
    <dbReference type="NCBI Taxonomy" id="2025506"/>
    <lineage>
        <taxon>Bacteria</taxon>
        <taxon>Pseudomonadati</taxon>
        <taxon>Bacteroidota</taxon>
        <taxon>Cytophagia</taxon>
        <taxon>Cytophagales</taxon>
        <taxon>Hymenobacteraceae</taxon>
        <taxon>Hymenobacter</taxon>
    </lineage>
</organism>